<dbReference type="RefSeq" id="WP_148932497.1">
    <property type="nucleotide sequence ID" value="NZ_VNHS01000012.1"/>
</dbReference>
<dbReference type="InterPro" id="IPR050194">
    <property type="entry name" value="Glycosyltransferase_grp1"/>
</dbReference>
<dbReference type="Gene3D" id="3.40.50.2000">
    <property type="entry name" value="Glycogen Phosphorylase B"/>
    <property type="match status" value="2"/>
</dbReference>
<name>A0A5S5BUY8_9BACL</name>
<evidence type="ECO:0000313" key="4">
    <source>
        <dbReference type="Proteomes" id="UP000323257"/>
    </source>
</evidence>
<sequence>MRLAIFTDTYEPEVNGVARTLGRWADYLRRQGIPVQVFAPDPAASAGEPAPSAVERFASLPFYLYPECRLALPNPRHIRRALQAFQPTLIHVATPFNLGLCGIHYARKYNIPLVASYHTHFDRYLPFYNLQWMVKMLWRYLNWFHQDASRIFVPSASTRNELLGRGWDDHRLTIWPRGIDARLFHPVVDRSGLLAAHGIEPGRFVVLYAGRLAPEKNVETALAAFALFRERACPDAQLVMAGDGPSAQGLKEQAVAMGLPVRFLGFTPPKQLQQWYAAADVFLFPSPTETFGNVVLESMACGTPVVTASSGGVADIVEPMSTGILCDPASPEAFADALTLLHADPQLRAGMAIQGMAHARSQSWDDIFGRLLEACREAAAPGRSSIRHTR</sequence>
<keyword evidence="4" id="KW-1185">Reference proteome</keyword>
<reference evidence="3 4" key="1">
    <citation type="submission" date="2019-07" db="EMBL/GenBank/DDBJ databases">
        <title>Genomic Encyclopedia of Type Strains, Phase III (KMG-III): the genomes of soil and plant-associated and newly described type strains.</title>
        <authorList>
            <person name="Whitman W."/>
        </authorList>
    </citation>
    <scope>NUCLEOTIDE SEQUENCE [LARGE SCALE GENOMIC DNA]</scope>
    <source>
        <strain evidence="3 4">BL24</strain>
    </source>
</reference>
<dbReference type="PANTHER" id="PTHR45947:SF3">
    <property type="entry name" value="SULFOQUINOVOSYL TRANSFERASE SQD2"/>
    <property type="match status" value="1"/>
</dbReference>
<dbReference type="AlphaFoldDB" id="A0A5S5BUY8"/>
<proteinExistence type="predicted"/>
<evidence type="ECO:0000259" key="1">
    <source>
        <dbReference type="Pfam" id="PF00534"/>
    </source>
</evidence>
<dbReference type="Proteomes" id="UP000323257">
    <property type="component" value="Unassembled WGS sequence"/>
</dbReference>
<dbReference type="InterPro" id="IPR028098">
    <property type="entry name" value="Glyco_trans_4-like_N"/>
</dbReference>
<feature type="domain" description="Glycosyltransferase subfamily 4-like N-terminal" evidence="2">
    <location>
        <begin position="14"/>
        <end position="181"/>
    </location>
</feature>
<dbReference type="CDD" id="cd03814">
    <property type="entry name" value="GT4-like"/>
    <property type="match status" value="1"/>
</dbReference>
<dbReference type="EMBL" id="VNHS01000012">
    <property type="protein sequence ID" value="TYP70136.1"/>
    <property type="molecule type" value="Genomic_DNA"/>
</dbReference>
<organism evidence="3 4">
    <name type="scientific">Paenibacillus methanolicus</name>
    <dbReference type="NCBI Taxonomy" id="582686"/>
    <lineage>
        <taxon>Bacteria</taxon>
        <taxon>Bacillati</taxon>
        <taxon>Bacillota</taxon>
        <taxon>Bacilli</taxon>
        <taxon>Bacillales</taxon>
        <taxon>Paenibacillaceae</taxon>
        <taxon>Paenibacillus</taxon>
    </lineage>
</organism>
<dbReference type="PANTHER" id="PTHR45947">
    <property type="entry name" value="SULFOQUINOVOSYL TRANSFERASE SQD2"/>
    <property type="match status" value="1"/>
</dbReference>
<dbReference type="Pfam" id="PF13439">
    <property type="entry name" value="Glyco_transf_4"/>
    <property type="match status" value="1"/>
</dbReference>
<evidence type="ECO:0000259" key="2">
    <source>
        <dbReference type="Pfam" id="PF13439"/>
    </source>
</evidence>
<dbReference type="GO" id="GO:0016758">
    <property type="term" value="F:hexosyltransferase activity"/>
    <property type="evidence" value="ECO:0007669"/>
    <property type="project" value="TreeGrafter"/>
</dbReference>
<dbReference type="Pfam" id="PF00534">
    <property type="entry name" value="Glycos_transf_1"/>
    <property type="match status" value="1"/>
</dbReference>
<evidence type="ECO:0000313" key="3">
    <source>
        <dbReference type="EMBL" id="TYP70136.1"/>
    </source>
</evidence>
<dbReference type="InterPro" id="IPR001296">
    <property type="entry name" value="Glyco_trans_1"/>
</dbReference>
<dbReference type="OrthoDB" id="9802525at2"/>
<keyword evidence="3" id="KW-0808">Transferase</keyword>
<comment type="caution">
    <text evidence="3">The sequence shown here is derived from an EMBL/GenBank/DDBJ whole genome shotgun (WGS) entry which is preliminary data.</text>
</comment>
<feature type="domain" description="Glycosyl transferase family 1" evidence="1">
    <location>
        <begin position="196"/>
        <end position="352"/>
    </location>
</feature>
<gene>
    <name evidence="3" type="ORF">BCM02_112114</name>
</gene>
<protein>
    <submittedName>
        <fullName evidence="3">Glycosyltransferase involved in cell wall biosynthesis</fullName>
    </submittedName>
</protein>
<accession>A0A5S5BUY8</accession>
<dbReference type="SUPFAM" id="SSF53756">
    <property type="entry name" value="UDP-Glycosyltransferase/glycogen phosphorylase"/>
    <property type="match status" value="1"/>
</dbReference>